<evidence type="ECO:0000256" key="2">
    <source>
        <dbReference type="SAM" id="Phobius"/>
    </source>
</evidence>
<evidence type="ECO:0000313" key="4">
    <source>
        <dbReference type="EnsemblPlants" id="AES87585"/>
    </source>
</evidence>
<gene>
    <name evidence="3" type="ordered locus">MTR_4g030780</name>
</gene>
<dbReference type="EMBL" id="CM001220">
    <property type="protein sequence ID" value="AES87585.1"/>
    <property type="molecule type" value="Genomic_DNA"/>
</dbReference>
<accession>G7JKR9</accession>
<reference evidence="3 5" key="1">
    <citation type="journal article" date="2011" name="Nature">
        <title>The Medicago genome provides insight into the evolution of rhizobial symbioses.</title>
        <authorList>
            <person name="Young N.D."/>
            <person name="Debelle F."/>
            <person name="Oldroyd G.E."/>
            <person name="Geurts R."/>
            <person name="Cannon S.B."/>
            <person name="Udvardi M.K."/>
            <person name="Benedito V.A."/>
            <person name="Mayer K.F."/>
            <person name="Gouzy J."/>
            <person name="Schoof H."/>
            <person name="Van de Peer Y."/>
            <person name="Proost S."/>
            <person name="Cook D.R."/>
            <person name="Meyers B.C."/>
            <person name="Spannagl M."/>
            <person name="Cheung F."/>
            <person name="De Mita S."/>
            <person name="Krishnakumar V."/>
            <person name="Gundlach H."/>
            <person name="Zhou S."/>
            <person name="Mudge J."/>
            <person name="Bharti A.K."/>
            <person name="Murray J.D."/>
            <person name="Naoumkina M.A."/>
            <person name="Rosen B."/>
            <person name="Silverstein K.A."/>
            <person name="Tang H."/>
            <person name="Rombauts S."/>
            <person name="Zhao P.X."/>
            <person name="Zhou P."/>
            <person name="Barbe V."/>
            <person name="Bardou P."/>
            <person name="Bechner M."/>
            <person name="Bellec A."/>
            <person name="Berger A."/>
            <person name="Berges H."/>
            <person name="Bidwell S."/>
            <person name="Bisseling T."/>
            <person name="Choisne N."/>
            <person name="Couloux A."/>
            <person name="Denny R."/>
            <person name="Deshpande S."/>
            <person name="Dai X."/>
            <person name="Doyle J.J."/>
            <person name="Dudez A.M."/>
            <person name="Farmer A.D."/>
            <person name="Fouteau S."/>
            <person name="Franken C."/>
            <person name="Gibelin C."/>
            <person name="Gish J."/>
            <person name="Goldstein S."/>
            <person name="Gonzalez A.J."/>
            <person name="Green P.J."/>
            <person name="Hallab A."/>
            <person name="Hartog M."/>
            <person name="Hua A."/>
            <person name="Humphray S.J."/>
            <person name="Jeong D.H."/>
            <person name="Jing Y."/>
            <person name="Jocker A."/>
            <person name="Kenton S.M."/>
            <person name="Kim D.J."/>
            <person name="Klee K."/>
            <person name="Lai H."/>
            <person name="Lang C."/>
            <person name="Lin S."/>
            <person name="Macmil S.L."/>
            <person name="Magdelenat G."/>
            <person name="Matthews L."/>
            <person name="McCorrison J."/>
            <person name="Monaghan E.L."/>
            <person name="Mun J.H."/>
            <person name="Najar F.Z."/>
            <person name="Nicholson C."/>
            <person name="Noirot C."/>
            <person name="O'Bleness M."/>
            <person name="Paule C.R."/>
            <person name="Poulain J."/>
            <person name="Prion F."/>
            <person name="Qin B."/>
            <person name="Qu C."/>
            <person name="Retzel E.F."/>
            <person name="Riddle C."/>
            <person name="Sallet E."/>
            <person name="Samain S."/>
            <person name="Samson N."/>
            <person name="Sanders I."/>
            <person name="Saurat O."/>
            <person name="Scarpelli C."/>
            <person name="Schiex T."/>
            <person name="Segurens B."/>
            <person name="Severin A.J."/>
            <person name="Sherrier D.J."/>
            <person name="Shi R."/>
            <person name="Sims S."/>
            <person name="Singer S.R."/>
            <person name="Sinharoy S."/>
            <person name="Sterck L."/>
            <person name="Viollet A."/>
            <person name="Wang B.B."/>
            <person name="Wang K."/>
            <person name="Wang M."/>
            <person name="Wang X."/>
            <person name="Warfsmann J."/>
            <person name="Weissenbach J."/>
            <person name="White D.D."/>
            <person name="White J.D."/>
            <person name="Wiley G.B."/>
            <person name="Wincker P."/>
            <person name="Xing Y."/>
            <person name="Yang L."/>
            <person name="Yao Z."/>
            <person name="Ying F."/>
            <person name="Zhai J."/>
            <person name="Zhou L."/>
            <person name="Zuber A."/>
            <person name="Denarie J."/>
            <person name="Dixon R.A."/>
            <person name="May G.D."/>
            <person name="Schwartz D.C."/>
            <person name="Rogers J."/>
            <person name="Quetier F."/>
            <person name="Town C.D."/>
            <person name="Roe B.A."/>
        </authorList>
    </citation>
    <scope>NUCLEOTIDE SEQUENCE [LARGE SCALE GENOMIC DNA]</scope>
    <source>
        <strain evidence="3">A17</strain>
        <strain evidence="4 5">cv. Jemalong A17</strain>
    </source>
</reference>
<feature type="compositionally biased region" description="Basic residues" evidence="1">
    <location>
        <begin position="171"/>
        <end position="180"/>
    </location>
</feature>
<organism evidence="3 5">
    <name type="scientific">Medicago truncatula</name>
    <name type="common">Barrel medic</name>
    <name type="synonym">Medicago tribuloides</name>
    <dbReference type="NCBI Taxonomy" id="3880"/>
    <lineage>
        <taxon>Eukaryota</taxon>
        <taxon>Viridiplantae</taxon>
        <taxon>Streptophyta</taxon>
        <taxon>Embryophyta</taxon>
        <taxon>Tracheophyta</taxon>
        <taxon>Spermatophyta</taxon>
        <taxon>Magnoliopsida</taxon>
        <taxon>eudicotyledons</taxon>
        <taxon>Gunneridae</taxon>
        <taxon>Pentapetalae</taxon>
        <taxon>rosids</taxon>
        <taxon>fabids</taxon>
        <taxon>Fabales</taxon>
        <taxon>Fabaceae</taxon>
        <taxon>Papilionoideae</taxon>
        <taxon>50 kb inversion clade</taxon>
        <taxon>NPAAA clade</taxon>
        <taxon>Hologalegina</taxon>
        <taxon>IRL clade</taxon>
        <taxon>Trifolieae</taxon>
        <taxon>Medicago</taxon>
    </lineage>
</organism>
<evidence type="ECO:0000313" key="5">
    <source>
        <dbReference type="Proteomes" id="UP000002051"/>
    </source>
</evidence>
<feature type="transmembrane region" description="Helical" evidence="2">
    <location>
        <begin position="12"/>
        <end position="30"/>
    </location>
</feature>
<protein>
    <submittedName>
        <fullName evidence="3">Transmembrane protein, putative</fullName>
    </submittedName>
</protein>
<proteinExistence type="predicted"/>
<dbReference type="AlphaFoldDB" id="G7JKR9"/>
<dbReference type="HOGENOM" id="CLU_1301328_0_0_1"/>
<keyword evidence="2" id="KW-1133">Transmembrane helix</keyword>
<dbReference type="Proteomes" id="UP000002051">
    <property type="component" value="Chromosome 4"/>
</dbReference>
<keyword evidence="5" id="KW-1185">Reference proteome</keyword>
<evidence type="ECO:0000313" key="3">
    <source>
        <dbReference type="EMBL" id="AES87585.1"/>
    </source>
</evidence>
<feature type="region of interest" description="Disordered" evidence="1">
    <location>
        <begin position="148"/>
        <end position="212"/>
    </location>
</feature>
<name>G7JKR9_MEDTR</name>
<reference evidence="3 5" key="2">
    <citation type="journal article" date="2014" name="BMC Genomics">
        <title>An improved genome release (version Mt4.0) for the model legume Medicago truncatula.</title>
        <authorList>
            <person name="Tang H."/>
            <person name="Krishnakumar V."/>
            <person name="Bidwell S."/>
            <person name="Rosen B."/>
            <person name="Chan A."/>
            <person name="Zhou S."/>
            <person name="Gentzbittel L."/>
            <person name="Childs K.L."/>
            <person name="Yandell M."/>
            <person name="Gundlach H."/>
            <person name="Mayer K.F."/>
            <person name="Schwartz D.C."/>
            <person name="Town C.D."/>
        </authorList>
    </citation>
    <scope>GENOME REANNOTATION</scope>
    <source>
        <strain evidence="4 5">cv. Jemalong A17</strain>
    </source>
</reference>
<feature type="compositionally biased region" description="Basic and acidic residues" evidence="1">
    <location>
        <begin position="181"/>
        <end position="212"/>
    </location>
</feature>
<sequence length="212" mass="24398">MNQTRKQIESSPSFIIITTGIFNLIINTVVHHHHRTGMPKLFCCGNSFCELYSKPILLWKWFPESSISSSTLSFIIITVPECQNHFAVEMVSVSCTPNPFCCGMVSRIFNLIINIVVHHHHRQRTGMPKPFCCGKPLDVLNGFHYGENHEPESTVPPPNLEPSQPTSKLPKNTKKKLARQHRWEAKKAEKKAATKEQKKKEIERKRKEWEQS</sequence>
<dbReference type="PaxDb" id="3880-AES87585"/>
<keyword evidence="2 3" id="KW-0812">Transmembrane</keyword>
<keyword evidence="2" id="KW-0472">Membrane</keyword>
<reference evidence="4" key="3">
    <citation type="submission" date="2015-04" db="UniProtKB">
        <authorList>
            <consortium name="EnsemblPlants"/>
        </authorList>
    </citation>
    <scope>IDENTIFICATION</scope>
    <source>
        <strain evidence="4">cv. Jemalong A17</strain>
    </source>
</reference>
<feature type="compositionally biased region" description="Polar residues" evidence="1">
    <location>
        <begin position="161"/>
        <end position="170"/>
    </location>
</feature>
<evidence type="ECO:0000256" key="1">
    <source>
        <dbReference type="SAM" id="MobiDB-lite"/>
    </source>
</evidence>
<dbReference type="EnsemblPlants" id="AES87585">
    <property type="protein sequence ID" value="AES87585"/>
    <property type="gene ID" value="MTR_4g030780"/>
</dbReference>